<evidence type="ECO:0000313" key="3">
    <source>
        <dbReference type="EMBL" id="PZQ97845.1"/>
    </source>
</evidence>
<feature type="domain" description="NAD(P)-binding" evidence="2">
    <location>
        <begin position="8"/>
        <end position="151"/>
    </location>
</feature>
<comment type="caution">
    <text evidence="3">The sequence shown here is derived from an EMBL/GenBank/DDBJ whole genome shotgun (WGS) entry which is preliminary data.</text>
</comment>
<dbReference type="InterPro" id="IPR051207">
    <property type="entry name" value="ComplexI_NDUFA9_subunit"/>
</dbReference>
<gene>
    <name evidence="3" type="ORF">DI533_11890</name>
</gene>
<feature type="transmembrane region" description="Helical" evidence="1">
    <location>
        <begin position="312"/>
        <end position="333"/>
    </location>
</feature>
<accession>A0A2W5SF23</accession>
<dbReference type="Proteomes" id="UP000248975">
    <property type="component" value="Unassembled WGS sequence"/>
</dbReference>
<dbReference type="InterPro" id="IPR025695">
    <property type="entry name" value="DoxX-like"/>
</dbReference>
<dbReference type="Gene3D" id="3.40.50.720">
    <property type="entry name" value="NAD(P)-binding Rossmann-like Domain"/>
    <property type="match status" value="1"/>
</dbReference>
<evidence type="ECO:0000259" key="2">
    <source>
        <dbReference type="Pfam" id="PF13460"/>
    </source>
</evidence>
<evidence type="ECO:0000313" key="4">
    <source>
        <dbReference type="Proteomes" id="UP000248975"/>
    </source>
</evidence>
<dbReference type="PROSITE" id="PS51257">
    <property type="entry name" value="PROKAR_LIPOPROTEIN"/>
    <property type="match status" value="1"/>
</dbReference>
<dbReference type="InterPro" id="IPR036291">
    <property type="entry name" value="NAD(P)-bd_dom_sf"/>
</dbReference>
<protein>
    <submittedName>
        <fullName evidence="3">Oxidoreductase</fullName>
    </submittedName>
</protein>
<dbReference type="SUPFAM" id="SSF51735">
    <property type="entry name" value="NAD(P)-binding Rossmann-fold domains"/>
    <property type="match status" value="1"/>
</dbReference>
<dbReference type="AlphaFoldDB" id="A0A2W5SF23"/>
<dbReference type="PANTHER" id="PTHR12126">
    <property type="entry name" value="NADH-UBIQUINONE OXIDOREDUCTASE 39 KDA SUBUNIT-RELATED"/>
    <property type="match status" value="1"/>
</dbReference>
<dbReference type="Pfam" id="PF13781">
    <property type="entry name" value="DoxX_3"/>
    <property type="match status" value="1"/>
</dbReference>
<reference evidence="3 4" key="1">
    <citation type="submission" date="2017-08" db="EMBL/GenBank/DDBJ databases">
        <title>Infants hospitalized years apart are colonized by the same room-sourced microbial strains.</title>
        <authorList>
            <person name="Brooks B."/>
            <person name="Olm M.R."/>
            <person name="Firek B.A."/>
            <person name="Baker R."/>
            <person name="Thomas B.C."/>
            <person name="Morowitz M.J."/>
            <person name="Banfield J.F."/>
        </authorList>
    </citation>
    <scope>NUCLEOTIDE SEQUENCE [LARGE SCALE GENOMIC DNA]</scope>
    <source>
        <strain evidence="3">S2_003_000_R2_11</strain>
    </source>
</reference>
<keyword evidence="1" id="KW-0472">Membrane</keyword>
<feature type="transmembrane region" description="Helical" evidence="1">
    <location>
        <begin position="353"/>
        <end position="374"/>
    </location>
</feature>
<proteinExistence type="predicted"/>
<name>A0A2W5SF23_CERSP</name>
<keyword evidence="1" id="KW-0812">Transmembrane</keyword>
<keyword evidence="1" id="KW-1133">Transmembrane helix</keyword>
<dbReference type="PANTHER" id="PTHR12126:SF11">
    <property type="entry name" value="NADH DEHYDROGENASE [UBIQUINONE] 1 ALPHA SUBCOMPLEX SUBUNIT 9, MITOCHONDRIAL"/>
    <property type="match status" value="1"/>
</dbReference>
<evidence type="ECO:0000256" key="1">
    <source>
        <dbReference type="SAM" id="Phobius"/>
    </source>
</evidence>
<feature type="transmembrane region" description="Helical" evidence="1">
    <location>
        <begin position="381"/>
        <end position="399"/>
    </location>
</feature>
<dbReference type="GO" id="GO:0044877">
    <property type="term" value="F:protein-containing complex binding"/>
    <property type="evidence" value="ECO:0007669"/>
    <property type="project" value="TreeGrafter"/>
</dbReference>
<dbReference type="EMBL" id="QFQS01000002">
    <property type="protein sequence ID" value="PZQ97845.1"/>
    <property type="molecule type" value="Genomic_DNA"/>
</dbReference>
<sequence>MPKVLVLGGYGLIGSACCRALLAEGFDVRAIGRSESAARQSGLQVEWLFADLALANSAEWNRLVDGVDVVVNAAGALQDGLRDNLDAIHDRAVAAMVQALAGTHTRIVQISAAGVSPDAPTEFLRSKARGDARVASSGLDWVILRPTLVISHAAYGGTALLRAVAALPLISVRILSHSTVQTVWVGDLAQAVVDAASDRIEAGTIADLTEAGSRSFAETVLLFRRWLGLPEWKRSIDLPRVVVAPLGRIADLLGWLGWRSPLRGNALRSLESGITGDPGPWLSAGGRPCRSLEDTLVLVPASVQERWFARMYLLLPLSIAILSLFWICSGLIALVQPDRSAAVLTERGVGAGLATGVALIGGMLDVMLGFALLVRRWTVKAASGMIAVSAAYLLGSAAFAPDLWLDPLGPMLKVLPSLPLALIVAALMDER</sequence>
<dbReference type="Pfam" id="PF13460">
    <property type="entry name" value="NAD_binding_10"/>
    <property type="match status" value="1"/>
</dbReference>
<organism evidence="3 4">
    <name type="scientific">Cereibacter sphaeroides</name>
    <name type="common">Rhodobacter sphaeroides</name>
    <dbReference type="NCBI Taxonomy" id="1063"/>
    <lineage>
        <taxon>Bacteria</taxon>
        <taxon>Pseudomonadati</taxon>
        <taxon>Pseudomonadota</taxon>
        <taxon>Alphaproteobacteria</taxon>
        <taxon>Rhodobacterales</taxon>
        <taxon>Paracoccaceae</taxon>
        <taxon>Cereibacter</taxon>
    </lineage>
</organism>
<dbReference type="InterPro" id="IPR016040">
    <property type="entry name" value="NAD(P)-bd_dom"/>
</dbReference>